<feature type="compositionally biased region" description="Basic and acidic residues" evidence="1">
    <location>
        <begin position="19"/>
        <end position="31"/>
    </location>
</feature>
<feature type="region of interest" description="Disordered" evidence="1">
    <location>
        <begin position="1"/>
        <end position="82"/>
    </location>
</feature>
<comment type="caution">
    <text evidence="2">The sequence shown here is derived from an EMBL/GenBank/DDBJ whole genome shotgun (WGS) entry which is preliminary data.</text>
</comment>
<dbReference type="GeneID" id="94346067"/>
<accession>A0A976FGI8</accession>
<protein>
    <submittedName>
        <fullName evidence="2">Uncharacterized protein</fullName>
    </submittedName>
</protein>
<sequence length="82" mass="9087">MHERQQQAPTASTTLTDGQQDKENASKDETSAQRQSPLVSTEQADTVASDSLNKRHPQGTTLHNAFRVPDNGSWSKHCNRNL</sequence>
<evidence type="ECO:0000313" key="2">
    <source>
        <dbReference type="EMBL" id="TDH66233.1"/>
    </source>
</evidence>
<name>A0A976FGI8_BRELC</name>
<proteinExistence type="predicted"/>
<gene>
    <name evidence="2" type="ORF">CCR75_002298</name>
</gene>
<keyword evidence="3" id="KW-1185">Reference proteome</keyword>
<feature type="compositionally biased region" description="Polar residues" evidence="1">
    <location>
        <begin position="1"/>
        <end position="18"/>
    </location>
</feature>
<reference evidence="2 3" key="1">
    <citation type="journal article" date="2021" name="Genome Biol.">
        <title>AFLAP: assembly-free linkage analysis pipeline using k-mers from genome sequencing data.</title>
        <authorList>
            <person name="Fletcher K."/>
            <person name="Zhang L."/>
            <person name="Gil J."/>
            <person name="Han R."/>
            <person name="Cavanaugh K."/>
            <person name="Michelmore R."/>
        </authorList>
    </citation>
    <scope>NUCLEOTIDE SEQUENCE [LARGE SCALE GENOMIC DNA]</scope>
    <source>
        <strain evidence="2 3">SF5</strain>
    </source>
</reference>
<dbReference type="Proteomes" id="UP000294530">
    <property type="component" value="Unassembled WGS sequence"/>
</dbReference>
<dbReference type="RefSeq" id="XP_067815732.1">
    <property type="nucleotide sequence ID" value="XM_067960396.1"/>
</dbReference>
<dbReference type="AlphaFoldDB" id="A0A976FGI8"/>
<dbReference type="EMBL" id="SHOA02000018">
    <property type="protein sequence ID" value="TDH66233.1"/>
    <property type="molecule type" value="Genomic_DNA"/>
</dbReference>
<organism evidence="2 3">
    <name type="scientific">Bremia lactucae</name>
    <name type="common">Lettuce downy mildew</name>
    <dbReference type="NCBI Taxonomy" id="4779"/>
    <lineage>
        <taxon>Eukaryota</taxon>
        <taxon>Sar</taxon>
        <taxon>Stramenopiles</taxon>
        <taxon>Oomycota</taxon>
        <taxon>Peronosporomycetes</taxon>
        <taxon>Peronosporales</taxon>
        <taxon>Peronosporaceae</taxon>
        <taxon>Bremia</taxon>
    </lineage>
</organism>
<feature type="compositionally biased region" description="Polar residues" evidence="1">
    <location>
        <begin position="32"/>
        <end position="51"/>
    </location>
</feature>
<dbReference type="KEGG" id="blac:94346067"/>
<evidence type="ECO:0000256" key="1">
    <source>
        <dbReference type="SAM" id="MobiDB-lite"/>
    </source>
</evidence>
<evidence type="ECO:0000313" key="3">
    <source>
        <dbReference type="Proteomes" id="UP000294530"/>
    </source>
</evidence>